<gene>
    <name evidence="2" type="ORF">PGLA1383_LOCUS35575</name>
</gene>
<dbReference type="AlphaFoldDB" id="A0A813G5F7"/>
<accession>A0A813G5F7</accession>
<feature type="region of interest" description="Disordered" evidence="1">
    <location>
        <begin position="145"/>
        <end position="202"/>
    </location>
</feature>
<proteinExistence type="predicted"/>
<dbReference type="Proteomes" id="UP000654075">
    <property type="component" value="Unassembled WGS sequence"/>
</dbReference>
<reference evidence="2" key="1">
    <citation type="submission" date="2021-02" db="EMBL/GenBank/DDBJ databases">
        <authorList>
            <person name="Dougan E. K."/>
            <person name="Rhodes N."/>
            <person name="Thang M."/>
            <person name="Chan C."/>
        </authorList>
    </citation>
    <scope>NUCLEOTIDE SEQUENCE</scope>
</reference>
<name>A0A813G5F7_POLGL</name>
<feature type="non-terminal residue" evidence="2">
    <location>
        <position position="297"/>
    </location>
</feature>
<protein>
    <submittedName>
        <fullName evidence="2">Uncharacterized protein</fullName>
    </submittedName>
</protein>
<sequence length="297" mass="31337">VPAPSFERCVLQAHDRAFEEQRFAPMLWEVLFTKLPDKSTKNRVYNAVEAARKEAAISGTSNGGNPVEEFTSAWLGFSIQKLRAECGAMLESVLPPHVAAEIFHGLIQAGSLPVGLTTEYGPPPDGWAHVELALQDAYSGEFLPPNKGARSVKGQKGAGKTAENSYGSVAKGGAAESKAAPPQPAAEEVEVKGKGGKGNADYYKRPAAEEWGSEDKRPRLGQQDISAVRGGGRMGKGGGKAAAPAAVTAKHSLCTQQEDCIGNNKSALFQHLDGNVPGDIYCASCWAVFADSDPSLE</sequence>
<evidence type="ECO:0000313" key="3">
    <source>
        <dbReference type="Proteomes" id="UP000654075"/>
    </source>
</evidence>
<comment type="caution">
    <text evidence="2">The sequence shown here is derived from an EMBL/GenBank/DDBJ whole genome shotgun (WGS) entry which is preliminary data.</text>
</comment>
<evidence type="ECO:0000256" key="1">
    <source>
        <dbReference type="SAM" id="MobiDB-lite"/>
    </source>
</evidence>
<keyword evidence="3" id="KW-1185">Reference proteome</keyword>
<dbReference type="EMBL" id="CAJNNV010026335">
    <property type="protein sequence ID" value="CAE8617918.1"/>
    <property type="molecule type" value="Genomic_DNA"/>
</dbReference>
<feature type="non-terminal residue" evidence="2">
    <location>
        <position position="1"/>
    </location>
</feature>
<organism evidence="2 3">
    <name type="scientific">Polarella glacialis</name>
    <name type="common">Dinoflagellate</name>
    <dbReference type="NCBI Taxonomy" id="89957"/>
    <lineage>
        <taxon>Eukaryota</taxon>
        <taxon>Sar</taxon>
        <taxon>Alveolata</taxon>
        <taxon>Dinophyceae</taxon>
        <taxon>Suessiales</taxon>
        <taxon>Suessiaceae</taxon>
        <taxon>Polarella</taxon>
    </lineage>
</organism>
<evidence type="ECO:0000313" key="2">
    <source>
        <dbReference type="EMBL" id="CAE8617918.1"/>
    </source>
</evidence>